<dbReference type="CDD" id="cd04301">
    <property type="entry name" value="NAT_SF"/>
    <property type="match status" value="1"/>
</dbReference>
<comment type="caution">
    <text evidence="4">The sequence shown here is derived from an EMBL/GenBank/DDBJ whole genome shotgun (WGS) entry which is preliminary data.</text>
</comment>
<name>A0A9D2F975_9ENTE</name>
<dbReference type="PANTHER" id="PTHR43877">
    <property type="entry name" value="AMINOALKYLPHOSPHONATE N-ACETYLTRANSFERASE-RELATED-RELATED"/>
    <property type="match status" value="1"/>
</dbReference>
<sequence>MQQLEITACQPEDLEILKMVGIETFNDTFAAQNTGENMQQYLERAYADEKLLEELRNKDSFFYFLKDQGEILGYIKLNIEQAQTEKIAENSLEVERIYIRKAHFRKGYGKQLLQFAQEKANDFGKTTLWLGVWEYNFNAQSFYKKMGFNRIGEHSFVMGDDEQIDFILLKNIG</sequence>
<dbReference type="Pfam" id="PF00583">
    <property type="entry name" value="Acetyltransf_1"/>
    <property type="match status" value="1"/>
</dbReference>
<keyword evidence="2" id="KW-0012">Acyltransferase</keyword>
<dbReference type="EMBL" id="DXBN01000246">
    <property type="protein sequence ID" value="HIZ54366.1"/>
    <property type="molecule type" value="Genomic_DNA"/>
</dbReference>
<dbReference type="InterPro" id="IPR000182">
    <property type="entry name" value="GNAT_dom"/>
</dbReference>
<reference evidence="4" key="2">
    <citation type="submission" date="2021-04" db="EMBL/GenBank/DDBJ databases">
        <authorList>
            <person name="Gilroy R."/>
        </authorList>
    </citation>
    <scope>NUCLEOTIDE SEQUENCE</scope>
    <source>
        <strain evidence="4">CHK172-16539</strain>
    </source>
</reference>
<accession>A0A9D2F975</accession>
<protein>
    <submittedName>
        <fullName evidence="4">GNAT family N-acetyltransferase</fullName>
    </submittedName>
</protein>
<dbReference type="InterPro" id="IPR050832">
    <property type="entry name" value="Bact_Acetyltransf"/>
</dbReference>
<dbReference type="AlphaFoldDB" id="A0A9D2F975"/>
<dbReference type="SUPFAM" id="SSF55729">
    <property type="entry name" value="Acyl-CoA N-acyltransferases (Nat)"/>
    <property type="match status" value="1"/>
</dbReference>
<evidence type="ECO:0000313" key="4">
    <source>
        <dbReference type="EMBL" id="HIZ54366.1"/>
    </source>
</evidence>
<gene>
    <name evidence="4" type="ORF">IAA20_10555</name>
</gene>
<keyword evidence="1" id="KW-0808">Transferase</keyword>
<dbReference type="PANTHER" id="PTHR43877:SF2">
    <property type="entry name" value="AMINOALKYLPHOSPHONATE N-ACETYLTRANSFERASE-RELATED"/>
    <property type="match status" value="1"/>
</dbReference>
<organism evidence="4 5">
    <name type="scientific">Candidatus Enterococcus avicola</name>
    <dbReference type="NCBI Taxonomy" id="2838561"/>
    <lineage>
        <taxon>Bacteria</taxon>
        <taxon>Bacillati</taxon>
        <taxon>Bacillota</taxon>
        <taxon>Bacilli</taxon>
        <taxon>Lactobacillales</taxon>
        <taxon>Enterococcaceae</taxon>
        <taxon>Enterococcus</taxon>
    </lineage>
</organism>
<dbReference type="PROSITE" id="PS51186">
    <property type="entry name" value="GNAT"/>
    <property type="match status" value="1"/>
</dbReference>
<evidence type="ECO:0000259" key="3">
    <source>
        <dbReference type="PROSITE" id="PS51186"/>
    </source>
</evidence>
<dbReference type="Gene3D" id="3.40.630.30">
    <property type="match status" value="1"/>
</dbReference>
<dbReference type="Proteomes" id="UP000824063">
    <property type="component" value="Unassembled WGS sequence"/>
</dbReference>
<proteinExistence type="predicted"/>
<evidence type="ECO:0000256" key="2">
    <source>
        <dbReference type="ARBA" id="ARBA00023315"/>
    </source>
</evidence>
<dbReference type="InterPro" id="IPR016181">
    <property type="entry name" value="Acyl_CoA_acyltransferase"/>
</dbReference>
<evidence type="ECO:0000313" key="5">
    <source>
        <dbReference type="Proteomes" id="UP000824063"/>
    </source>
</evidence>
<evidence type="ECO:0000256" key="1">
    <source>
        <dbReference type="ARBA" id="ARBA00022679"/>
    </source>
</evidence>
<feature type="domain" description="N-acetyltransferase" evidence="3">
    <location>
        <begin position="4"/>
        <end position="173"/>
    </location>
</feature>
<reference evidence="4" key="1">
    <citation type="journal article" date="2021" name="PeerJ">
        <title>Extensive microbial diversity within the chicken gut microbiome revealed by metagenomics and culture.</title>
        <authorList>
            <person name="Gilroy R."/>
            <person name="Ravi A."/>
            <person name="Getino M."/>
            <person name="Pursley I."/>
            <person name="Horton D.L."/>
            <person name="Alikhan N.F."/>
            <person name="Baker D."/>
            <person name="Gharbi K."/>
            <person name="Hall N."/>
            <person name="Watson M."/>
            <person name="Adriaenssens E.M."/>
            <person name="Foster-Nyarko E."/>
            <person name="Jarju S."/>
            <person name="Secka A."/>
            <person name="Antonio M."/>
            <person name="Oren A."/>
            <person name="Chaudhuri R.R."/>
            <person name="La Ragione R."/>
            <person name="Hildebrand F."/>
            <person name="Pallen M.J."/>
        </authorList>
    </citation>
    <scope>NUCLEOTIDE SEQUENCE</scope>
    <source>
        <strain evidence="4">CHK172-16539</strain>
    </source>
</reference>
<dbReference type="GO" id="GO:0016747">
    <property type="term" value="F:acyltransferase activity, transferring groups other than amino-acyl groups"/>
    <property type="evidence" value="ECO:0007669"/>
    <property type="project" value="InterPro"/>
</dbReference>